<accession>A0A1D8EXK1</accession>
<gene>
    <name evidence="1" type="ORF">LOS1_00104</name>
</gene>
<name>A0A1D8EXK1_9CAUD</name>
<evidence type="ECO:0000313" key="1">
    <source>
        <dbReference type="EMBL" id="AOT25925.1"/>
    </source>
</evidence>
<organism evidence="1 2">
    <name type="scientific">Campylobacter phage vB_CjeM_Los1</name>
    <dbReference type="NCBI Taxonomy" id="1904491"/>
    <lineage>
        <taxon>Viruses</taxon>
        <taxon>Duplodnaviria</taxon>
        <taxon>Heunggongvirae</taxon>
        <taxon>Uroviricota</taxon>
        <taxon>Caudoviricetes</taxon>
        <taxon>Connertonviridae</taxon>
        <taxon>Fletchervirus</taxon>
        <taxon>Fletchervirus Los1</taxon>
    </lineage>
</organism>
<dbReference type="Proteomes" id="UP000225069">
    <property type="component" value="Segment"/>
</dbReference>
<sequence length="124" mass="14987">MEKVIHKESGKEYTYFKPVSNKTTDEVMIFYTDGVNFYVRTKNNFFDKFEILETPEKYDIIKYFHDLANNKLWALKRQEELLDKVSKFICNIYQNMIAFRLEKYFNLSMFFTSLRKINGKICQG</sequence>
<proteinExistence type="predicted"/>
<reference evidence="1 2" key="1">
    <citation type="submission" date="2016-10" db="EMBL/GenBank/DDBJ databases">
        <title>Genome analysis of vB_CjeM_Los1, a virulent Campylobacter bacteriophage isolated in the Republic of Ireland.</title>
        <authorList>
            <person name="Coffey A."/>
            <person name="McAuliffe O."/>
            <person name="Bolton D."/>
        </authorList>
    </citation>
    <scope>NUCLEOTIDE SEQUENCE [LARGE SCALE GENOMIC DNA]</scope>
</reference>
<dbReference type="EMBL" id="KX879627">
    <property type="protein sequence ID" value="AOT25925.1"/>
    <property type="molecule type" value="Genomic_DNA"/>
</dbReference>
<evidence type="ECO:0000313" key="2">
    <source>
        <dbReference type="Proteomes" id="UP000225069"/>
    </source>
</evidence>
<protein>
    <submittedName>
        <fullName evidence="1">Uncharacterized protein</fullName>
    </submittedName>
</protein>
<keyword evidence="2" id="KW-1185">Reference proteome</keyword>